<gene>
    <name evidence="6" type="ORF">LMG3415_04007</name>
</gene>
<comment type="caution">
    <text evidence="6">The sequence shown here is derived from an EMBL/GenBank/DDBJ whole genome shotgun (WGS) entry which is preliminary data.</text>
</comment>
<reference evidence="6 7" key="1">
    <citation type="submission" date="2020-04" db="EMBL/GenBank/DDBJ databases">
        <authorList>
            <person name="De Canck E."/>
        </authorList>
    </citation>
    <scope>NUCLEOTIDE SEQUENCE [LARGE SCALE GENOMIC DNA]</scope>
    <source>
        <strain evidence="6 7">LMG 3415</strain>
    </source>
</reference>
<dbReference type="SMART" id="SM00895">
    <property type="entry name" value="FCD"/>
    <property type="match status" value="1"/>
</dbReference>
<evidence type="ECO:0000256" key="1">
    <source>
        <dbReference type="ARBA" id="ARBA00023015"/>
    </source>
</evidence>
<dbReference type="InterPro" id="IPR000524">
    <property type="entry name" value="Tscrpt_reg_HTH_GntR"/>
</dbReference>
<proteinExistence type="predicted"/>
<dbReference type="Pfam" id="PF00392">
    <property type="entry name" value="GntR"/>
    <property type="match status" value="1"/>
</dbReference>
<evidence type="ECO:0000256" key="2">
    <source>
        <dbReference type="ARBA" id="ARBA00023125"/>
    </source>
</evidence>
<accession>A0ABM8LHN2</accession>
<dbReference type="Gene3D" id="1.10.10.10">
    <property type="entry name" value="Winged helix-like DNA-binding domain superfamily/Winged helix DNA-binding domain"/>
    <property type="match status" value="1"/>
</dbReference>
<evidence type="ECO:0000259" key="5">
    <source>
        <dbReference type="PROSITE" id="PS50949"/>
    </source>
</evidence>
<dbReference type="SUPFAM" id="SSF48008">
    <property type="entry name" value="GntR ligand-binding domain-like"/>
    <property type="match status" value="1"/>
</dbReference>
<dbReference type="Pfam" id="PF07729">
    <property type="entry name" value="FCD"/>
    <property type="match status" value="1"/>
</dbReference>
<evidence type="ECO:0000313" key="7">
    <source>
        <dbReference type="Proteomes" id="UP000507140"/>
    </source>
</evidence>
<feature type="compositionally biased region" description="Polar residues" evidence="4">
    <location>
        <begin position="1"/>
        <end position="29"/>
    </location>
</feature>
<dbReference type="CDD" id="cd07377">
    <property type="entry name" value="WHTH_GntR"/>
    <property type="match status" value="1"/>
</dbReference>
<name>A0ABM8LHN2_9BURK</name>
<evidence type="ECO:0000256" key="4">
    <source>
        <dbReference type="SAM" id="MobiDB-lite"/>
    </source>
</evidence>
<dbReference type="InterPro" id="IPR008920">
    <property type="entry name" value="TF_FadR/GntR_C"/>
</dbReference>
<evidence type="ECO:0000256" key="3">
    <source>
        <dbReference type="ARBA" id="ARBA00023163"/>
    </source>
</evidence>
<dbReference type="PANTHER" id="PTHR43537:SF24">
    <property type="entry name" value="GLUCONATE OPERON TRANSCRIPTIONAL REPRESSOR"/>
    <property type="match status" value="1"/>
</dbReference>
<dbReference type="PROSITE" id="PS50949">
    <property type="entry name" value="HTH_GNTR"/>
    <property type="match status" value="1"/>
</dbReference>
<dbReference type="Gene3D" id="1.20.120.530">
    <property type="entry name" value="GntR ligand-binding domain-like"/>
    <property type="match status" value="1"/>
</dbReference>
<dbReference type="InterPro" id="IPR036388">
    <property type="entry name" value="WH-like_DNA-bd_sf"/>
</dbReference>
<keyword evidence="1" id="KW-0805">Transcription regulation</keyword>
<dbReference type="SUPFAM" id="SSF46785">
    <property type="entry name" value="Winged helix' DNA-binding domain"/>
    <property type="match status" value="1"/>
</dbReference>
<feature type="domain" description="HTH gntR-type" evidence="5">
    <location>
        <begin position="38"/>
        <end position="105"/>
    </location>
</feature>
<organism evidence="6 7">
    <name type="scientific">Achromobacter mucicolens</name>
    <dbReference type="NCBI Taxonomy" id="1389922"/>
    <lineage>
        <taxon>Bacteria</taxon>
        <taxon>Pseudomonadati</taxon>
        <taxon>Pseudomonadota</taxon>
        <taxon>Betaproteobacteria</taxon>
        <taxon>Burkholderiales</taxon>
        <taxon>Alcaligenaceae</taxon>
        <taxon>Achromobacter</taxon>
    </lineage>
</organism>
<feature type="region of interest" description="Disordered" evidence="4">
    <location>
        <begin position="1"/>
        <end position="30"/>
    </location>
</feature>
<keyword evidence="7" id="KW-1185">Reference proteome</keyword>
<evidence type="ECO:0000313" key="6">
    <source>
        <dbReference type="EMBL" id="CAB3891925.1"/>
    </source>
</evidence>
<keyword evidence="2" id="KW-0238">DNA-binding</keyword>
<dbReference type="PRINTS" id="PR00035">
    <property type="entry name" value="HTHGNTR"/>
</dbReference>
<keyword evidence="3" id="KW-0804">Transcription</keyword>
<dbReference type="SMART" id="SM00345">
    <property type="entry name" value="HTH_GNTR"/>
    <property type="match status" value="1"/>
</dbReference>
<dbReference type="EMBL" id="CADIKR010000005">
    <property type="protein sequence ID" value="CAB3891925.1"/>
    <property type="molecule type" value="Genomic_DNA"/>
</dbReference>
<sequence>METVSITPNLLAMTTSPVSPQAAETQHSSPLKIGEQHPQLFAVIRDKLRERILSGEFTPGDRLVEGRLSEEMGVSRIPVREALRALAAEGLVTIEPRRGASVSVLSDAVAYDMVEVRATLEGLNAKLAAQRRDEKTVERLQAFLREGTEAAREEKLDKFLALNSQFHEMLATIGGNVVLTDLMRSLRDRTALLFAPSNMRRAKQNWDDHSQILNAVIAGNGDLAALLASQHVHNAAKAYAEAQQPPQQASVA</sequence>
<protein>
    <recommendedName>
        <fullName evidence="5">HTH gntR-type domain-containing protein</fullName>
    </recommendedName>
</protein>
<dbReference type="Proteomes" id="UP000507140">
    <property type="component" value="Unassembled WGS sequence"/>
</dbReference>
<dbReference type="InterPro" id="IPR011711">
    <property type="entry name" value="GntR_C"/>
</dbReference>
<dbReference type="PANTHER" id="PTHR43537">
    <property type="entry name" value="TRANSCRIPTIONAL REGULATOR, GNTR FAMILY"/>
    <property type="match status" value="1"/>
</dbReference>
<dbReference type="InterPro" id="IPR036390">
    <property type="entry name" value="WH_DNA-bd_sf"/>
</dbReference>